<evidence type="ECO:0000313" key="2">
    <source>
        <dbReference type="Proteomes" id="UP000664545"/>
    </source>
</evidence>
<organism evidence="1 2">
    <name type="scientific">Clostridium aminobutyricum</name>
    <dbReference type="NCBI Taxonomy" id="33953"/>
    <lineage>
        <taxon>Bacteria</taxon>
        <taxon>Bacillati</taxon>
        <taxon>Bacillota</taxon>
        <taxon>Clostridia</taxon>
        <taxon>Eubacteriales</taxon>
        <taxon>Clostridiaceae</taxon>
        <taxon>Clostridium</taxon>
    </lineage>
</organism>
<gene>
    <name evidence="1" type="ORF">JYB65_11085</name>
</gene>
<sequence length="92" mass="10353">MAIDDKMLMDLAGQLGMGKNKKGTAEFINDATSKYADKNDDQILSEIMKLKSVLKKDKAAFDKQMEMIKALRPMMSAEQKKKLDGLLKVLEE</sequence>
<dbReference type="EMBL" id="JAFJZZ010000005">
    <property type="protein sequence ID" value="MBN7773907.1"/>
    <property type="molecule type" value="Genomic_DNA"/>
</dbReference>
<keyword evidence="2" id="KW-1185">Reference proteome</keyword>
<name>A0A939IHK7_CLOAM</name>
<protein>
    <submittedName>
        <fullName evidence="1">Uncharacterized protein</fullName>
    </submittedName>
</protein>
<dbReference type="RefSeq" id="WP_206582747.1">
    <property type="nucleotide sequence ID" value="NZ_JAFJZZ010000005.1"/>
</dbReference>
<dbReference type="AlphaFoldDB" id="A0A939IHK7"/>
<accession>A0A939IHK7</accession>
<reference evidence="1" key="1">
    <citation type="submission" date="2021-02" db="EMBL/GenBank/DDBJ databases">
        <title>Abyssanaerobacter marinus gen.nov., sp., nov, anaerobic bacterium isolated from the Onnuri vent field of Indian Ocean and suggestion of Mogibacteriaceae fam. nov., and proposal of reclassification of ambiguous this family's genus member.</title>
        <authorList>
            <person name="Kim Y.J."/>
            <person name="Yang J.-A."/>
        </authorList>
    </citation>
    <scope>NUCLEOTIDE SEQUENCE</scope>
    <source>
        <strain evidence="1">DSM 2634</strain>
    </source>
</reference>
<proteinExistence type="predicted"/>
<dbReference type="Proteomes" id="UP000664545">
    <property type="component" value="Unassembled WGS sequence"/>
</dbReference>
<evidence type="ECO:0000313" key="1">
    <source>
        <dbReference type="EMBL" id="MBN7773907.1"/>
    </source>
</evidence>
<comment type="caution">
    <text evidence="1">The sequence shown here is derived from an EMBL/GenBank/DDBJ whole genome shotgun (WGS) entry which is preliminary data.</text>
</comment>